<organism evidence="2 3">
    <name type="scientific">Diaporthe australafricana</name>
    <dbReference type="NCBI Taxonomy" id="127596"/>
    <lineage>
        <taxon>Eukaryota</taxon>
        <taxon>Fungi</taxon>
        <taxon>Dikarya</taxon>
        <taxon>Ascomycota</taxon>
        <taxon>Pezizomycotina</taxon>
        <taxon>Sordariomycetes</taxon>
        <taxon>Sordariomycetidae</taxon>
        <taxon>Diaporthales</taxon>
        <taxon>Diaporthaceae</taxon>
        <taxon>Diaporthe</taxon>
    </lineage>
</organism>
<name>A0ABR3Y4D4_9PEZI</name>
<sequence>MEIFRLIDVQELRIVEFRQVNLKSLEYATLSYVWGGSQQNALLRANVDALQASGSLADVPKSIQDAICFTKDLSIPFLWVDRLCIIQDSDEDKSFQISNMGNIYSSSVVTLVAATGQSANAGLPGVASARKPAQMSFVIDYNGLEGPAEILTRLIPTIGPYSHPTDETIWASRGWTFQEQELSTRLLYFLDEQILWSCANGHRSEETHSETSLAKARWNQNQNQPHLFELRSGLSNLGNRTTAGNVERLWIMIVRDFTNRSLSFPGDALDAVTGALQFFQSVTGREFLWGIPRKEFEHNLLWNFLAQPNRRTCMTTLPSTSLNCCVGYPSWSWLGWEHLYMSWLLPNPSPPRLELVSQENGSDFEAVYTPSLDEVEAILQEWNVTAGDIPDDQYLVLKTQRAKFPATKNAAGRMNIYLDVRRRTDGPAKMVKTNVLDRQGRSVGKYVAERIGQPDLEDQVERDFVYISCEPGPGTGAKIVHALEVEQKGGIWCRVDAADIDEEAWNEAVVSEEVVILG</sequence>
<feature type="domain" description="Heterokaryon incompatibility" evidence="1">
    <location>
        <begin position="27"/>
        <end position="179"/>
    </location>
</feature>
<dbReference type="PANTHER" id="PTHR33112:SF14">
    <property type="entry name" value="HETEROKARYON INCOMPATIBILITY DOMAIN-CONTAINING PROTEIN"/>
    <property type="match status" value="1"/>
</dbReference>
<comment type="caution">
    <text evidence="2">The sequence shown here is derived from an EMBL/GenBank/DDBJ whole genome shotgun (WGS) entry which is preliminary data.</text>
</comment>
<dbReference type="Pfam" id="PF06985">
    <property type="entry name" value="HET"/>
    <property type="match status" value="1"/>
</dbReference>
<evidence type="ECO:0000313" key="2">
    <source>
        <dbReference type="EMBL" id="KAL1882800.1"/>
    </source>
</evidence>
<reference evidence="2 3" key="1">
    <citation type="journal article" date="2024" name="IMA Fungus">
        <title>IMA Genome - F19 : A genome assembly and annotation guide to empower mycologists, including annotated draft genome sequences of Ceratocystis pirilliformis, Diaporthe australafricana, Fusarium ophioides, Paecilomyces lecythidis, and Sporothrix stenoceras.</title>
        <authorList>
            <person name="Aylward J."/>
            <person name="Wilson A.M."/>
            <person name="Visagie C.M."/>
            <person name="Spraker J."/>
            <person name="Barnes I."/>
            <person name="Buitendag C."/>
            <person name="Ceriani C."/>
            <person name="Del Mar Angel L."/>
            <person name="du Plessis D."/>
            <person name="Fuchs T."/>
            <person name="Gasser K."/>
            <person name="Kramer D."/>
            <person name="Li W."/>
            <person name="Munsamy K."/>
            <person name="Piso A."/>
            <person name="Price J.L."/>
            <person name="Sonnekus B."/>
            <person name="Thomas C."/>
            <person name="van der Nest A."/>
            <person name="van Dijk A."/>
            <person name="van Heerden A."/>
            <person name="van Vuuren N."/>
            <person name="Yilmaz N."/>
            <person name="Duong T.A."/>
            <person name="van der Merwe N.A."/>
            <person name="Wingfield M.J."/>
            <person name="Wingfield B.D."/>
        </authorList>
    </citation>
    <scope>NUCLEOTIDE SEQUENCE [LARGE SCALE GENOMIC DNA]</scope>
    <source>
        <strain evidence="2 3">CMW 18300</strain>
    </source>
</reference>
<dbReference type="InterPro" id="IPR010730">
    <property type="entry name" value="HET"/>
</dbReference>
<protein>
    <recommendedName>
        <fullName evidence="1">Heterokaryon incompatibility domain-containing protein</fullName>
    </recommendedName>
</protein>
<accession>A0ABR3Y4D4</accession>
<evidence type="ECO:0000313" key="3">
    <source>
        <dbReference type="Proteomes" id="UP001583177"/>
    </source>
</evidence>
<dbReference type="EMBL" id="JAWRVE010000003">
    <property type="protein sequence ID" value="KAL1882800.1"/>
    <property type="molecule type" value="Genomic_DNA"/>
</dbReference>
<dbReference type="Proteomes" id="UP001583177">
    <property type="component" value="Unassembled WGS sequence"/>
</dbReference>
<dbReference type="PANTHER" id="PTHR33112">
    <property type="entry name" value="DOMAIN PROTEIN, PUTATIVE-RELATED"/>
    <property type="match status" value="1"/>
</dbReference>
<keyword evidence="3" id="KW-1185">Reference proteome</keyword>
<evidence type="ECO:0000259" key="1">
    <source>
        <dbReference type="Pfam" id="PF06985"/>
    </source>
</evidence>
<gene>
    <name evidence="2" type="ORF">Daus18300_000438</name>
</gene>
<proteinExistence type="predicted"/>